<organism evidence="3 4">
    <name type="scientific">Tulasnella calospora MUT 4182</name>
    <dbReference type="NCBI Taxonomy" id="1051891"/>
    <lineage>
        <taxon>Eukaryota</taxon>
        <taxon>Fungi</taxon>
        <taxon>Dikarya</taxon>
        <taxon>Basidiomycota</taxon>
        <taxon>Agaricomycotina</taxon>
        <taxon>Agaricomycetes</taxon>
        <taxon>Cantharellales</taxon>
        <taxon>Tulasnellaceae</taxon>
        <taxon>Tulasnella</taxon>
    </lineage>
</organism>
<feature type="compositionally biased region" description="Polar residues" evidence="1">
    <location>
        <begin position="150"/>
        <end position="168"/>
    </location>
</feature>
<dbReference type="InterPro" id="IPR016197">
    <property type="entry name" value="Chromo-like_dom_sf"/>
</dbReference>
<name>A0A0C3KS39_9AGAM</name>
<dbReference type="InterPro" id="IPR023780">
    <property type="entry name" value="Chromo_domain"/>
</dbReference>
<evidence type="ECO:0000313" key="3">
    <source>
        <dbReference type="EMBL" id="KIO24268.1"/>
    </source>
</evidence>
<accession>A0A0C3KS39</accession>
<reference evidence="4" key="2">
    <citation type="submission" date="2015-01" db="EMBL/GenBank/DDBJ databases">
        <title>Evolutionary Origins and Diversification of the Mycorrhizal Mutualists.</title>
        <authorList>
            <consortium name="DOE Joint Genome Institute"/>
            <consortium name="Mycorrhizal Genomics Consortium"/>
            <person name="Kohler A."/>
            <person name="Kuo A."/>
            <person name="Nagy L.G."/>
            <person name="Floudas D."/>
            <person name="Copeland A."/>
            <person name="Barry K.W."/>
            <person name="Cichocki N."/>
            <person name="Veneault-Fourrey C."/>
            <person name="LaButti K."/>
            <person name="Lindquist E.A."/>
            <person name="Lipzen A."/>
            <person name="Lundell T."/>
            <person name="Morin E."/>
            <person name="Murat C."/>
            <person name="Riley R."/>
            <person name="Ohm R."/>
            <person name="Sun H."/>
            <person name="Tunlid A."/>
            <person name="Henrissat B."/>
            <person name="Grigoriev I.V."/>
            <person name="Hibbett D.S."/>
            <person name="Martin F."/>
        </authorList>
    </citation>
    <scope>NUCLEOTIDE SEQUENCE [LARGE SCALE GENOMIC DNA]</scope>
    <source>
        <strain evidence="4">MUT 4182</strain>
    </source>
</reference>
<gene>
    <name evidence="3" type="ORF">M407DRAFT_26286</name>
</gene>
<dbReference type="STRING" id="1051891.A0A0C3KS39"/>
<dbReference type="GO" id="GO:0006338">
    <property type="term" value="P:chromatin remodeling"/>
    <property type="evidence" value="ECO:0007669"/>
    <property type="project" value="UniProtKB-ARBA"/>
</dbReference>
<dbReference type="PROSITE" id="PS50013">
    <property type="entry name" value="CHROMO_2"/>
    <property type="match status" value="1"/>
</dbReference>
<dbReference type="Proteomes" id="UP000054248">
    <property type="component" value="Unassembled WGS sequence"/>
</dbReference>
<proteinExistence type="predicted"/>
<feature type="region of interest" description="Disordered" evidence="1">
    <location>
        <begin position="150"/>
        <end position="211"/>
    </location>
</feature>
<dbReference type="HOGENOM" id="CLU_752698_0_0_1"/>
<dbReference type="SUPFAM" id="SSF54160">
    <property type="entry name" value="Chromo domain-like"/>
    <property type="match status" value="1"/>
</dbReference>
<dbReference type="InterPro" id="IPR000953">
    <property type="entry name" value="Chromo/chromo_shadow_dom"/>
</dbReference>
<protein>
    <recommendedName>
        <fullName evidence="2">Chromo domain-containing protein</fullName>
    </recommendedName>
</protein>
<dbReference type="SMART" id="SM00298">
    <property type="entry name" value="CHROMO"/>
    <property type="match status" value="1"/>
</dbReference>
<dbReference type="Pfam" id="PF00385">
    <property type="entry name" value="Chromo"/>
    <property type="match status" value="1"/>
</dbReference>
<dbReference type="OrthoDB" id="436852at2759"/>
<keyword evidence="4" id="KW-1185">Reference proteome</keyword>
<reference evidence="3 4" key="1">
    <citation type="submission" date="2014-04" db="EMBL/GenBank/DDBJ databases">
        <authorList>
            <consortium name="DOE Joint Genome Institute"/>
            <person name="Kuo A."/>
            <person name="Girlanda M."/>
            <person name="Perotto S."/>
            <person name="Kohler A."/>
            <person name="Nagy L.G."/>
            <person name="Floudas D."/>
            <person name="Copeland A."/>
            <person name="Barry K.W."/>
            <person name="Cichocki N."/>
            <person name="Veneault-Fourrey C."/>
            <person name="LaButti K."/>
            <person name="Lindquist E.A."/>
            <person name="Lipzen A."/>
            <person name="Lundell T."/>
            <person name="Morin E."/>
            <person name="Murat C."/>
            <person name="Sun H."/>
            <person name="Tunlid A."/>
            <person name="Henrissat B."/>
            <person name="Grigoriev I.V."/>
            <person name="Hibbett D.S."/>
            <person name="Martin F."/>
            <person name="Nordberg H.P."/>
            <person name="Cantor M.N."/>
            <person name="Hua S.X."/>
        </authorList>
    </citation>
    <scope>NUCLEOTIDE SEQUENCE [LARGE SCALE GENOMIC DNA]</scope>
    <source>
        <strain evidence="3 4">MUT 4182</strain>
    </source>
</reference>
<sequence length="368" mass="40185">MAQSYIEMARLAASPHTDSHQNTIRDFVLQHNMILFAPEGMCSRMLELEHQILALSTRVAALENAQSAERTKAGERFRPDVERQASTPIISFPFNVAKATEPVVQETIGPNSMDLVRPLKRTRHRASVPGPKQGLQTFPVLQVTFDDNAQSSREAQPFSSTADPNIPTSRPLPKRSPKKVSASSSAKTSRKRRRINRQGVQATSGESKTEAISPDATELICCDRLVNQLSSSGFNVPPDDPRLSLPDVPFFCKRCASGSATTVNTTIGPIDKNACGHRGCTRAIEPGDGEYVIERIIGKRSVSTDGGNLIEYLIKWEGYPASEADWRTGDDMGFTFRLLCSDFERLAATEGVPTTGPKALLKEATDAG</sequence>
<dbReference type="Gene3D" id="2.40.50.40">
    <property type="match status" value="1"/>
</dbReference>
<evidence type="ECO:0000256" key="1">
    <source>
        <dbReference type="SAM" id="MobiDB-lite"/>
    </source>
</evidence>
<evidence type="ECO:0000259" key="2">
    <source>
        <dbReference type="PROSITE" id="PS50013"/>
    </source>
</evidence>
<evidence type="ECO:0000313" key="4">
    <source>
        <dbReference type="Proteomes" id="UP000054248"/>
    </source>
</evidence>
<feature type="domain" description="Chromo" evidence="2">
    <location>
        <begin position="291"/>
        <end position="339"/>
    </location>
</feature>
<dbReference type="EMBL" id="KN823064">
    <property type="protein sequence ID" value="KIO24268.1"/>
    <property type="molecule type" value="Genomic_DNA"/>
</dbReference>
<dbReference type="AlphaFoldDB" id="A0A0C3KS39"/>